<feature type="domain" description="Phosphofructokinase" evidence="13">
    <location>
        <begin position="80"/>
        <end position="387"/>
    </location>
</feature>
<feature type="site" description="Important for substrate specificity; cannot use PPi as phosphoryl donor" evidence="12">
    <location>
        <position position="181"/>
    </location>
</feature>
<evidence type="ECO:0000256" key="6">
    <source>
        <dbReference type="ARBA" id="ARBA00022777"/>
    </source>
</evidence>
<comment type="function">
    <text evidence="2">Catalyzes the phosphorylation of D-fructose 6-phosphate, the first committing step of glycolysis. Uses inorganic phosphate (PPi) as phosphoryl donor instead of ATP like common ATP-dependent phosphofructokinases (ATP-PFKs), which renders the reaction reversible, and can thus function both in glycolysis and gluconeogenesis. Consistently, PPi-PFK can replace the enzymes of both the forward (ATP-PFK) and reverse (fructose-bisphosphatase (FBPase)) reactions.</text>
</comment>
<keyword evidence="6 12" id="KW-0418">Kinase</keyword>
<dbReference type="EMBL" id="FWEV01000144">
    <property type="protein sequence ID" value="SLM30501.1"/>
    <property type="molecule type" value="Genomic_DNA"/>
</dbReference>
<keyword evidence="8 12" id="KW-0460">Magnesium</keyword>
<evidence type="ECO:0000256" key="1">
    <source>
        <dbReference type="ARBA" id="ARBA00001946"/>
    </source>
</evidence>
<comment type="cofactor">
    <cofactor evidence="1 12">
        <name>Mg(2+)</name>
        <dbReference type="ChEBI" id="CHEBI:18420"/>
    </cofactor>
</comment>
<proteinExistence type="inferred from homology"/>
<keyword evidence="12" id="KW-0963">Cytoplasm</keyword>
<dbReference type="InterPro" id="IPR050929">
    <property type="entry name" value="PFKA"/>
</dbReference>
<comment type="catalytic activity">
    <reaction evidence="10 12">
        <text>beta-D-fructose 6-phosphate + ATP = beta-D-fructose 1,6-bisphosphate + ADP + H(+)</text>
        <dbReference type="Rhea" id="RHEA:16109"/>
        <dbReference type="ChEBI" id="CHEBI:15378"/>
        <dbReference type="ChEBI" id="CHEBI:30616"/>
        <dbReference type="ChEBI" id="CHEBI:32966"/>
        <dbReference type="ChEBI" id="CHEBI:57634"/>
        <dbReference type="ChEBI" id="CHEBI:456216"/>
        <dbReference type="EC" id="2.7.1.11"/>
    </reaction>
</comment>
<dbReference type="PRINTS" id="PR00476">
    <property type="entry name" value="PHFRCTKINASE"/>
</dbReference>
<dbReference type="RefSeq" id="WP_080808574.1">
    <property type="nucleotide sequence ID" value="NZ_LT828561.1"/>
</dbReference>
<feature type="binding site" evidence="12">
    <location>
        <begin position="362"/>
        <end position="365"/>
    </location>
    <ligand>
        <name>substrate</name>
    </ligand>
</feature>
<dbReference type="InterPro" id="IPR000023">
    <property type="entry name" value="Phosphofructokinase_dom"/>
</dbReference>
<evidence type="ECO:0000256" key="7">
    <source>
        <dbReference type="ARBA" id="ARBA00022840"/>
    </source>
</evidence>
<comment type="function">
    <text evidence="12">Catalyzes the phosphorylation of D-fructose 6-phosphate to fructose 1,6-bisphosphate by ATP, the first committing step of glycolysis.</text>
</comment>
<dbReference type="SUPFAM" id="SSF53784">
    <property type="entry name" value="Phosphofructokinase"/>
    <property type="match status" value="1"/>
</dbReference>
<feature type="binding site" evidence="12">
    <location>
        <begin position="253"/>
        <end position="255"/>
    </location>
    <ligand>
        <name>substrate</name>
    </ligand>
</feature>
<keyword evidence="15" id="KW-1185">Reference proteome</keyword>
<dbReference type="AlphaFoldDB" id="A0A1W1HDC5"/>
<feature type="binding site" evidence="12">
    <location>
        <position position="88"/>
    </location>
    <ligand>
        <name>ATP</name>
        <dbReference type="ChEBI" id="CHEBI:30616"/>
    </ligand>
</feature>
<keyword evidence="4 12" id="KW-0479">Metal-binding</keyword>
<keyword evidence="5 12" id="KW-0547">Nucleotide-binding</keyword>
<feature type="binding site" evidence="12">
    <location>
        <begin position="179"/>
        <end position="182"/>
    </location>
    <ligand>
        <name>ATP</name>
        <dbReference type="ChEBI" id="CHEBI:30616"/>
    </ligand>
</feature>
<dbReference type="EC" id="2.7.1.11" evidence="12"/>
<dbReference type="InterPro" id="IPR035966">
    <property type="entry name" value="PKF_sf"/>
</dbReference>
<dbReference type="InterPro" id="IPR012004">
    <property type="entry name" value="PyroP-dep_PFK_TP0108"/>
</dbReference>
<dbReference type="UniPathway" id="UPA00109">
    <property type="reaction ID" value="UER00182"/>
</dbReference>
<evidence type="ECO:0000256" key="9">
    <source>
        <dbReference type="ARBA" id="ARBA00023152"/>
    </source>
</evidence>
<protein>
    <recommendedName>
        <fullName evidence="12">ATP-dependent 6-phosphofructokinase</fullName>
        <shortName evidence="12">ATP-PFK</shortName>
        <shortName evidence="12">Phosphofructokinase</shortName>
        <ecNumber evidence="12">2.7.1.11</ecNumber>
    </recommendedName>
    <alternativeName>
        <fullName evidence="12">Phosphohexokinase</fullName>
    </alternativeName>
</protein>
<dbReference type="PIRSF" id="PIRSF000534">
    <property type="entry name" value="PPi_PFK_TP0108"/>
    <property type="match status" value="1"/>
</dbReference>
<dbReference type="Gene3D" id="3.40.50.450">
    <property type="match status" value="1"/>
</dbReference>
<dbReference type="InterPro" id="IPR022953">
    <property type="entry name" value="ATP_PFK"/>
</dbReference>
<evidence type="ECO:0000313" key="14">
    <source>
        <dbReference type="EMBL" id="SLM30501.1"/>
    </source>
</evidence>
<feature type="active site" description="Proton acceptor" evidence="12">
    <location>
        <position position="210"/>
    </location>
</feature>
<evidence type="ECO:0000256" key="2">
    <source>
        <dbReference type="ARBA" id="ARBA00003138"/>
    </source>
</evidence>
<evidence type="ECO:0000256" key="8">
    <source>
        <dbReference type="ARBA" id="ARBA00022842"/>
    </source>
</evidence>
<dbReference type="Pfam" id="PF00365">
    <property type="entry name" value="PFK"/>
    <property type="match status" value="1"/>
</dbReference>
<organism evidence="14 15">
    <name type="scientific">Desulfamplus magnetovallimortis</name>
    <dbReference type="NCBI Taxonomy" id="1246637"/>
    <lineage>
        <taxon>Bacteria</taxon>
        <taxon>Pseudomonadati</taxon>
        <taxon>Thermodesulfobacteriota</taxon>
        <taxon>Desulfobacteria</taxon>
        <taxon>Desulfobacterales</taxon>
        <taxon>Desulfobacteraceae</taxon>
        <taxon>Desulfamplus</taxon>
    </lineage>
</organism>
<dbReference type="GO" id="GO:0006002">
    <property type="term" value="P:fructose 6-phosphate metabolic process"/>
    <property type="evidence" value="ECO:0007669"/>
    <property type="project" value="InterPro"/>
</dbReference>
<comment type="subcellular location">
    <subcellularLocation>
        <location evidence="12">Cytoplasm</location>
    </subcellularLocation>
</comment>
<keyword evidence="3 12" id="KW-0808">Transferase</keyword>
<feature type="binding site" evidence="12">
    <location>
        <begin position="154"/>
        <end position="155"/>
    </location>
    <ligand>
        <name>ATP</name>
        <dbReference type="ChEBI" id="CHEBI:30616"/>
    </ligand>
</feature>
<dbReference type="GO" id="GO:0046872">
    <property type="term" value="F:metal ion binding"/>
    <property type="evidence" value="ECO:0007669"/>
    <property type="project" value="UniProtKB-KW"/>
</dbReference>
<evidence type="ECO:0000256" key="12">
    <source>
        <dbReference type="HAMAP-Rule" id="MF_01981"/>
    </source>
</evidence>
<keyword evidence="9 12" id="KW-0324">Glycolysis</keyword>
<reference evidence="14 15" key="1">
    <citation type="submission" date="2017-03" db="EMBL/GenBank/DDBJ databases">
        <authorList>
            <person name="Afonso C.L."/>
            <person name="Miller P.J."/>
            <person name="Scott M.A."/>
            <person name="Spackman E."/>
            <person name="Goraichik I."/>
            <person name="Dimitrov K.M."/>
            <person name="Suarez D.L."/>
            <person name="Swayne D.E."/>
        </authorList>
    </citation>
    <scope>NUCLEOTIDE SEQUENCE [LARGE SCALE GENOMIC DNA]</scope>
    <source>
        <strain evidence="14">PRJEB14757</strain>
    </source>
</reference>
<feature type="binding site" evidence="12">
    <location>
        <position position="309"/>
    </location>
    <ligand>
        <name>substrate</name>
    </ligand>
</feature>
<feature type="binding site" evidence="12">
    <location>
        <position position="180"/>
    </location>
    <ligand>
        <name>Mg(2+)</name>
        <dbReference type="ChEBI" id="CHEBI:18420"/>
        <note>catalytic</note>
    </ligand>
</feature>
<dbReference type="GO" id="GO:0047334">
    <property type="term" value="F:diphosphate-fructose-6-phosphate 1-phosphotransferase activity"/>
    <property type="evidence" value="ECO:0007669"/>
    <property type="project" value="UniProtKB-EC"/>
</dbReference>
<dbReference type="STRING" id="1246637.MTBBW1_2280043"/>
<evidence type="ECO:0000256" key="5">
    <source>
        <dbReference type="ARBA" id="ARBA00022741"/>
    </source>
</evidence>
<comment type="similarity">
    <text evidence="12">Belongs to the phosphofructokinase type A (PFKA) family. PPi-dependent PFK group II subfamily. Atypical ATP-dependent clade 'X' sub-subfamily.</text>
</comment>
<evidence type="ECO:0000256" key="4">
    <source>
        <dbReference type="ARBA" id="ARBA00022723"/>
    </source>
</evidence>
<gene>
    <name evidence="14" type="primary">PFK</name>
    <name evidence="12" type="synonym">pfkA</name>
    <name evidence="14" type="ORF">MTBBW1_2280043</name>
</gene>
<dbReference type="GO" id="GO:0005737">
    <property type="term" value="C:cytoplasm"/>
    <property type="evidence" value="ECO:0007669"/>
    <property type="project" value="UniProtKB-SubCell"/>
</dbReference>
<evidence type="ECO:0000259" key="13">
    <source>
        <dbReference type="Pfam" id="PF00365"/>
    </source>
</evidence>
<evidence type="ECO:0000256" key="11">
    <source>
        <dbReference type="ARBA" id="ARBA00048072"/>
    </source>
</evidence>
<comment type="subunit">
    <text evidence="12">Homodimer.</text>
</comment>
<comment type="pathway">
    <text evidence="12">Carbohydrate degradation; glycolysis; D-glyceraldehyde 3-phosphate and glycerone phosphate from D-glucose: step 3/4.</text>
</comment>
<dbReference type="PANTHER" id="PTHR45770">
    <property type="entry name" value="ATP-DEPENDENT 6-PHOSPHOFRUCTOKINASE 1"/>
    <property type="match status" value="1"/>
</dbReference>
<accession>A0A1W1HDC5</accession>
<keyword evidence="7 12" id="KW-0067">ATP-binding</keyword>
<dbReference type="HAMAP" id="MF_01981">
    <property type="entry name" value="Phosphofructokinase_II_X"/>
    <property type="match status" value="1"/>
</dbReference>
<evidence type="ECO:0000256" key="10">
    <source>
        <dbReference type="ARBA" id="ARBA00048070"/>
    </source>
</evidence>
<dbReference type="Proteomes" id="UP000191931">
    <property type="component" value="Unassembled WGS sequence"/>
</dbReference>
<comment type="catalytic activity">
    <reaction evidence="11">
        <text>beta-D-fructose 6-phosphate + diphosphate = beta-D-fructose 1,6-bisphosphate + phosphate + H(+)</text>
        <dbReference type="Rhea" id="RHEA:13613"/>
        <dbReference type="ChEBI" id="CHEBI:15378"/>
        <dbReference type="ChEBI" id="CHEBI:32966"/>
        <dbReference type="ChEBI" id="CHEBI:33019"/>
        <dbReference type="ChEBI" id="CHEBI:43474"/>
        <dbReference type="ChEBI" id="CHEBI:57634"/>
        <dbReference type="EC" id="2.7.1.90"/>
    </reaction>
</comment>
<name>A0A1W1HDC5_9BACT</name>
<dbReference type="OrthoDB" id="9802503at2"/>
<dbReference type="GO" id="GO:0005524">
    <property type="term" value="F:ATP binding"/>
    <property type="evidence" value="ECO:0007669"/>
    <property type="project" value="UniProtKB-KW"/>
</dbReference>
<feature type="binding site" evidence="12">
    <location>
        <begin position="208"/>
        <end position="210"/>
    </location>
    <ligand>
        <name>substrate</name>
    </ligand>
</feature>
<evidence type="ECO:0000256" key="3">
    <source>
        <dbReference type="ARBA" id="ARBA00022679"/>
    </source>
</evidence>
<dbReference type="NCBIfam" id="NF005301">
    <property type="entry name" value="PRK06830.1"/>
    <property type="match status" value="1"/>
</dbReference>
<dbReference type="GO" id="GO:0003872">
    <property type="term" value="F:6-phosphofructokinase activity"/>
    <property type="evidence" value="ECO:0007669"/>
    <property type="project" value="UniProtKB-UniRule"/>
</dbReference>
<sequence length="445" mass="48582">MIIDSKETKIQILGEPRIPSPLSGKIKGGYTNRFVSEDERIICAVEKKDIQHYLDNNLEIPSFEKAGPREKIYFDPSKLKCAIVTCGGLCPGLNDIIRSVVLELHHCYGVRNIYGIKYGLQGFMPEYGHDVVDLTPGTVSNILDMGGTILGSSRGTQDIGGVVDCLERMNTGILFMVGGDGTLMAANKIADEINSRNLKISVIVIPKTIDNDIYLVSKTFGFDTAVDIATNAIKGAHNEAAGYPYGIGLIKLMGRHAGFLAATAALAQQDANFVLIPEIEMDLHGESGFLCSLEKRLIERKHAVIVVAEGAGQKFFSDQKTEYDPSGNIKLKDIGVFLKNEIIAWFKEKNIPVSLKYIDPSYMIRSLPANANDSVFCGFLGRDAVHAGMAGKTKLLVSHWNNNYVHIPMEASAGKRKNVDPQGKLWQSVLEATGQGCLVNDCNTN</sequence>
<evidence type="ECO:0000313" key="15">
    <source>
        <dbReference type="Proteomes" id="UP000191931"/>
    </source>
</evidence>